<dbReference type="InterPro" id="IPR032694">
    <property type="entry name" value="CopC/D"/>
</dbReference>
<name>A0ABR8Z1A2_9MICO</name>
<keyword evidence="10" id="KW-1185">Reference proteome</keyword>
<comment type="subcellular location">
    <subcellularLocation>
        <location evidence="1">Cell envelope</location>
    </subcellularLocation>
</comment>
<dbReference type="PANTHER" id="PTHR34820:SF4">
    <property type="entry name" value="INNER MEMBRANE PROTEIN YEBZ"/>
    <property type="match status" value="1"/>
</dbReference>
<evidence type="ECO:0000256" key="4">
    <source>
        <dbReference type="ARBA" id="ARBA00023008"/>
    </source>
</evidence>
<dbReference type="EMBL" id="JACSPO010000002">
    <property type="protein sequence ID" value="MBD8062091.1"/>
    <property type="molecule type" value="Genomic_DNA"/>
</dbReference>
<dbReference type="InterPro" id="IPR014756">
    <property type="entry name" value="Ig_E-set"/>
</dbReference>
<keyword evidence="3 7" id="KW-0732">Signal</keyword>
<evidence type="ECO:0000313" key="10">
    <source>
        <dbReference type="Proteomes" id="UP000661894"/>
    </source>
</evidence>
<evidence type="ECO:0000259" key="8">
    <source>
        <dbReference type="Pfam" id="PF04234"/>
    </source>
</evidence>
<keyword evidence="2" id="KW-0479">Metal-binding</keyword>
<sequence>MTTTVAARRPARALTLVLLVLLGTLGLGTAAQAHDMLVASDPAEGAVLDAPPESITLSFNNPPLEVGSVITVVDAEGTTVAEGEGTLDGADVVLALDTELPAGQLEVRWRVASSDGHPIDGVIPFEVTAPAEPTEPATSESAAAPATTEPAEPTSEPATSEPAQTAEESGPSGLPTAAKVAIAVAALGAVAAIIVLIVRRQRTDRL</sequence>
<feature type="domain" description="CopC" evidence="8">
    <location>
        <begin position="34"/>
        <end position="127"/>
    </location>
</feature>
<dbReference type="SUPFAM" id="SSF81296">
    <property type="entry name" value="E set domains"/>
    <property type="match status" value="1"/>
</dbReference>
<evidence type="ECO:0000256" key="3">
    <source>
        <dbReference type="ARBA" id="ARBA00022729"/>
    </source>
</evidence>
<comment type="caution">
    <text evidence="9">The sequence shown here is derived from an EMBL/GenBank/DDBJ whole genome shotgun (WGS) entry which is preliminary data.</text>
</comment>
<keyword evidence="6" id="KW-0812">Transmembrane</keyword>
<evidence type="ECO:0000256" key="5">
    <source>
        <dbReference type="SAM" id="MobiDB-lite"/>
    </source>
</evidence>
<protein>
    <submittedName>
        <fullName evidence="9">Copper resistance protein CopC</fullName>
    </submittedName>
</protein>
<gene>
    <name evidence="9" type="ORF">H9624_07120</name>
</gene>
<dbReference type="Proteomes" id="UP000661894">
    <property type="component" value="Unassembled WGS sequence"/>
</dbReference>
<evidence type="ECO:0000256" key="7">
    <source>
        <dbReference type="SAM" id="SignalP"/>
    </source>
</evidence>
<feature type="compositionally biased region" description="Low complexity" evidence="5">
    <location>
        <begin position="131"/>
        <end position="163"/>
    </location>
</feature>
<accession>A0ABR8Z1A2</accession>
<feature type="transmembrane region" description="Helical" evidence="6">
    <location>
        <begin position="180"/>
        <end position="198"/>
    </location>
</feature>
<dbReference type="RefSeq" id="WP_251839200.1">
    <property type="nucleotide sequence ID" value="NZ_JACSPO010000002.1"/>
</dbReference>
<dbReference type="PANTHER" id="PTHR34820">
    <property type="entry name" value="INNER MEMBRANE PROTEIN YEBZ"/>
    <property type="match status" value="1"/>
</dbReference>
<feature type="chain" id="PRO_5047051531" evidence="7">
    <location>
        <begin position="34"/>
        <end position="206"/>
    </location>
</feature>
<keyword evidence="4" id="KW-0186">Copper</keyword>
<keyword evidence="6" id="KW-1133">Transmembrane helix</keyword>
<keyword evidence="6" id="KW-0472">Membrane</keyword>
<proteinExistence type="predicted"/>
<feature type="signal peptide" evidence="7">
    <location>
        <begin position="1"/>
        <end position="33"/>
    </location>
</feature>
<feature type="region of interest" description="Disordered" evidence="5">
    <location>
        <begin position="131"/>
        <end position="173"/>
    </location>
</feature>
<evidence type="ECO:0000256" key="1">
    <source>
        <dbReference type="ARBA" id="ARBA00004196"/>
    </source>
</evidence>
<evidence type="ECO:0000313" key="9">
    <source>
        <dbReference type="EMBL" id="MBD8062091.1"/>
    </source>
</evidence>
<dbReference type="Gene3D" id="2.60.40.1220">
    <property type="match status" value="1"/>
</dbReference>
<dbReference type="InterPro" id="IPR007348">
    <property type="entry name" value="CopC_dom"/>
</dbReference>
<evidence type="ECO:0000256" key="6">
    <source>
        <dbReference type="SAM" id="Phobius"/>
    </source>
</evidence>
<dbReference type="InterPro" id="IPR014755">
    <property type="entry name" value="Cu-Rt/internalin_Ig-like"/>
</dbReference>
<dbReference type="Pfam" id="PF04234">
    <property type="entry name" value="CopC"/>
    <property type="match status" value="1"/>
</dbReference>
<reference evidence="9 10" key="1">
    <citation type="submission" date="2020-08" db="EMBL/GenBank/DDBJ databases">
        <title>A Genomic Blueprint of the Chicken Gut Microbiome.</title>
        <authorList>
            <person name="Gilroy R."/>
            <person name="Ravi A."/>
            <person name="Getino M."/>
            <person name="Pursley I."/>
            <person name="Horton D.L."/>
            <person name="Alikhan N.-F."/>
            <person name="Baker D."/>
            <person name="Gharbi K."/>
            <person name="Hall N."/>
            <person name="Watson M."/>
            <person name="Adriaenssens E.M."/>
            <person name="Foster-Nyarko E."/>
            <person name="Jarju S."/>
            <person name="Secka A."/>
            <person name="Antonio M."/>
            <person name="Oren A."/>
            <person name="Chaudhuri R."/>
            <person name="La Ragione R.M."/>
            <person name="Hildebrand F."/>
            <person name="Pallen M.J."/>
        </authorList>
    </citation>
    <scope>NUCLEOTIDE SEQUENCE [LARGE SCALE GENOMIC DNA]</scope>
    <source>
        <strain evidence="9 10">Sa1BUA1</strain>
    </source>
</reference>
<organism evidence="9 10">
    <name type="scientific">Oceanitalea stevensii</name>
    <dbReference type="NCBI Taxonomy" id="2763072"/>
    <lineage>
        <taxon>Bacteria</taxon>
        <taxon>Bacillati</taxon>
        <taxon>Actinomycetota</taxon>
        <taxon>Actinomycetes</taxon>
        <taxon>Micrococcales</taxon>
        <taxon>Bogoriellaceae</taxon>
        <taxon>Georgenia</taxon>
    </lineage>
</organism>
<evidence type="ECO:0000256" key="2">
    <source>
        <dbReference type="ARBA" id="ARBA00022723"/>
    </source>
</evidence>